<accession>A0A317DU85</accession>
<organism evidence="11 12">
    <name type="scientific">Zavarzinia aquatilis</name>
    <dbReference type="NCBI Taxonomy" id="2211142"/>
    <lineage>
        <taxon>Bacteria</taxon>
        <taxon>Pseudomonadati</taxon>
        <taxon>Pseudomonadota</taxon>
        <taxon>Alphaproteobacteria</taxon>
        <taxon>Rhodospirillales</taxon>
        <taxon>Zavarziniaceae</taxon>
        <taxon>Zavarzinia</taxon>
    </lineage>
</organism>
<dbReference type="InterPro" id="IPR035906">
    <property type="entry name" value="MetI-like_sf"/>
</dbReference>
<dbReference type="GO" id="GO:0006865">
    <property type="term" value="P:amino acid transport"/>
    <property type="evidence" value="ECO:0007669"/>
    <property type="project" value="TreeGrafter"/>
</dbReference>
<comment type="caution">
    <text evidence="11">The sequence shown here is derived from an EMBL/GenBank/DDBJ whole genome shotgun (WGS) entry which is preliminary data.</text>
</comment>
<comment type="subcellular location">
    <subcellularLocation>
        <location evidence="1">Membrane</location>
        <topology evidence="1">Multi-pass membrane protein</topology>
    </subcellularLocation>
</comment>
<dbReference type="InterPro" id="IPR001638">
    <property type="entry name" value="Solute-binding_3/MltF_N"/>
</dbReference>
<dbReference type="PANTHER" id="PTHR30085:SF6">
    <property type="entry name" value="ABC TRANSPORTER GLUTAMINE-BINDING PROTEIN GLNH"/>
    <property type="match status" value="1"/>
</dbReference>
<evidence type="ECO:0000313" key="12">
    <source>
        <dbReference type="Proteomes" id="UP000245461"/>
    </source>
</evidence>
<dbReference type="AlphaFoldDB" id="A0A317DU85"/>
<dbReference type="GO" id="GO:0030288">
    <property type="term" value="C:outer membrane-bounded periplasmic space"/>
    <property type="evidence" value="ECO:0007669"/>
    <property type="project" value="TreeGrafter"/>
</dbReference>
<name>A0A317DU85_9PROT</name>
<evidence type="ECO:0000256" key="7">
    <source>
        <dbReference type="ARBA" id="ARBA00023136"/>
    </source>
</evidence>
<evidence type="ECO:0000259" key="10">
    <source>
        <dbReference type="SMART" id="SM00062"/>
    </source>
</evidence>
<feature type="transmembrane region" description="Helical" evidence="9">
    <location>
        <begin position="781"/>
        <end position="804"/>
    </location>
</feature>
<feature type="transmembrane region" description="Helical" evidence="9">
    <location>
        <begin position="623"/>
        <end position="645"/>
    </location>
</feature>
<feature type="region of interest" description="Disordered" evidence="8">
    <location>
        <begin position="236"/>
        <end position="256"/>
    </location>
</feature>
<evidence type="ECO:0000256" key="2">
    <source>
        <dbReference type="ARBA" id="ARBA00010333"/>
    </source>
</evidence>
<keyword evidence="3" id="KW-0813">Transport</keyword>
<evidence type="ECO:0000256" key="3">
    <source>
        <dbReference type="ARBA" id="ARBA00022448"/>
    </source>
</evidence>
<dbReference type="SUPFAM" id="SSF161098">
    <property type="entry name" value="MetI-like"/>
    <property type="match status" value="1"/>
</dbReference>
<feature type="transmembrane region" description="Helical" evidence="9">
    <location>
        <begin position="735"/>
        <end position="761"/>
    </location>
</feature>
<evidence type="ECO:0000256" key="4">
    <source>
        <dbReference type="ARBA" id="ARBA00022692"/>
    </source>
</evidence>
<dbReference type="Gene3D" id="3.40.190.10">
    <property type="entry name" value="Periplasmic binding protein-like II"/>
    <property type="match status" value="2"/>
</dbReference>
<keyword evidence="7 9" id="KW-0472">Membrane</keyword>
<evidence type="ECO:0000313" key="11">
    <source>
        <dbReference type="EMBL" id="PWR18201.1"/>
    </source>
</evidence>
<dbReference type="Pfam" id="PF00497">
    <property type="entry name" value="SBP_bac_3"/>
    <property type="match status" value="1"/>
</dbReference>
<gene>
    <name evidence="11" type="ORF">DKG74_19815</name>
</gene>
<evidence type="ECO:0000256" key="8">
    <source>
        <dbReference type="SAM" id="MobiDB-lite"/>
    </source>
</evidence>
<comment type="similarity">
    <text evidence="2">Belongs to the bacterial solute-binding protein 3 family.</text>
</comment>
<dbReference type="GO" id="GO:0005576">
    <property type="term" value="C:extracellular region"/>
    <property type="evidence" value="ECO:0007669"/>
    <property type="project" value="TreeGrafter"/>
</dbReference>
<sequence length="811" mass="86322">MDVHVTAAVVGEPLGQADDGRVDEIAPGAVVLRQHAGHGLVAQRLGPGQQDDAAPRLQLARQAEQDDADIGDPLHLAPCQRAEGRVHGRVGFRADAGQRLFEDVAGRRAFGDANQHVLHLGHRAQRVAEGKDAGAVAKERDREIDDLFPLPGRGGDFAHDVKFAARHPLQAVGRGDDRQIDPHRPAQPRFGRRADFLDQVDGKAHQTAIVAGIGEGDGIGPRAGMDDAAFADTRQDIGPGLTGQAEDGEEGYAQGSDHAETFPTARRKLLPIWGIFVDKLQRSFSPVPSRFRNPALSRLLPALLLWLPVVFGLAAPPARADTLTEIRARGELIAGVKADYEPFGYRGPTGDIIGFDADVAADLAAVIGVPVRLVAVTSANRLQKLAAGEVDVVVATLGDTIDRRRLVRMIEPGYYGGGASVLLPGDSPIRDWASLRGVPLCAVQGALWNRLAAARLLADIRAFGNPRDAELALRDRACAGWLYDEAALQHRLASGDWPGYRLLPADFVAPWAIAVAGEGPLARLFDETVAGWLRDGHLLALETKWRLPPSAYLRDAGRLWSAKDKDGQWRCRREGEAPWPAECRDLNLIEAQDLRGIGAAILSLRDDLGIDLTPFYDPYSRDLFLGALATTALLALLVVAGSLIAGICGAAALRLPLIGPVFGGLLTVLRMTPPLLQLYLVFFGLGGLLAAQGFSLGALTAAVIVLSLYAGAANAVALGEAAASIAPGGDRRRRIAALAYPAVMGSCINIVKATAMASAIAVPELVHASTAIITDYGNGGVMMNILLGCYVVLVLVVVQGFNLFERKVLRR</sequence>
<keyword evidence="4 9" id="KW-0812">Transmembrane</keyword>
<dbReference type="Gene3D" id="1.10.3720.10">
    <property type="entry name" value="MetI-like"/>
    <property type="match status" value="1"/>
</dbReference>
<protein>
    <recommendedName>
        <fullName evidence="10">Solute-binding protein family 3/N-terminal domain-containing protein</fullName>
    </recommendedName>
</protein>
<dbReference type="Proteomes" id="UP000245461">
    <property type="component" value="Unassembled WGS sequence"/>
</dbReference>
<dbReference type="GO" id="GO:0016020">
    <property type="term" value="C:membrane"/>
    <property type="evidence" value="ECO:0007669"/>
    <property type="project" value="UniProtKB-SubCell"/>
</dbReference>
<dbReference type="PANTHER" id="PTHR30085">
    <property type="entry name" value="AMINO ACID ABC TRANSPORTER PERMEASE"/>
    <property type="match status" value="1"/>
</dbReference>
<proteinExistence type="inferred from homology"/>
<dbReference type="SUPFAM" id="SSF53850">
    <property type="entry name" value="Periplasmic binding protein-like II"/>
    <property type="match status" value="1"/>
</dbReference>
<evidence type="ECO:0000256" key="1">
    <source>
        <dbReference type="ARBA" id="ARBA00004141"/>
    </source>
</evidence>
<keyword evidence="12" id="KW-1185">Reference proteome</keyword>
<dbReference type="InterPro" id="IPR051455">
    <property type="entry name" value="Bact_solute-bind_prot3"/>
</dbReference>
<evidence type="ECO:0000256" key="5">
    <source>
        <dbReference type="ARBA" id="ARBA00022729"/>
    </source>
</evidence>
<reference evidence="11 12" key="1">
    <citation type="submission" date="2018-05" db="EMBL/GenBank/DDBJ databases">
        <title>Zavarzinia sp. HR-AS.</title>
        <authorList>
            <person name="Lee Y."/>
            <person name="Jeon C.O."/>
        </authorList>
    </citation>
    <scope>NUCLEOTIDE SEQUENCE [LARGE SCALE GENOMIC DNA]</scope>
    <source>
        <strain evidence="11 12">HR-AS</strain>
    </source>
</reference>
<feature type="domain" description="Solute-binding protein family 3/N-terminal" evidence="10">
    <location>
        <begin position="331"/>
        <end position="549"/>
    </location>
</feature>
<feature type="transmembrane region" description="Helical" evidence="9">
    <location>
        <begin position="651"/>
        <end position="669"/>
    </location>
</feature>
<keyword evidence="6 9" id="KW-1133">Transmembrane helix</keyword>
<dbReference type="EMBL" id="QGLE01000016">
    <property type="protein sequence ID" value="PWR18201.1"/>
    <property type="molecule type" value="Genomic_DNA"/>
</dbReference>
<evidence type="ECO:0000256" key="9">
    <source>
        <dbReference type="SAM" id="Phobius"/>
    </source>
</evidence>
<keyword evidence="5" id="KW-0732">Signal</keyword>
<dbReference type="SMART" id="SM00062">
    <property type="entry name" value="PBPb"/>
    <property type="match status" value="1"/>
</dbReference>
<evidence type="ECO:0000256" key="6">
    <source>
        <dbReference type="ARBA" id="ARBA00022989"/>
    </source>
</evidence>